<protein>
    <submittedName>
        <fullName evidence="13">DUF2341 domain-containing protein</fullName>
    </submittedName>
</protein>
<evidence type="ECO:0000256" key="7">
    <source>
        <dbReference type="ARBA" id="ARBA00023157"/>
    </source>
</evidence>
<dbReference type="Gene3D" id="2.60.120.200">
    <property type="match status" value="1"/>
</dbReference>
<dbReference type="SUPFAM" id="SSF49899">
    <property type="entry name" value="Concanavalin A-like lectins/glucanases"/>
    <property type="match status" value="1"/>
</dbReference>
<comment type="similarity">
    <text evidence="8">Belongs to the exbB/tolQ family.</text>
</comment>
<evidence type="ECO:0000256" key="1">
    <source>
        <dbReference type="ARBA" id="ARBA00004651"/>
    </source>
</evidence>
<keyword evidence="8" id="KW-0653">Protein transport</keyword>
<comment type="subcellular location">
    <subcellularLocation>
        <location evidence="1">Cell membrane</location>
        <topology evidence="1">Multi-pass membrane protein</topology>
    </subcellularLocation>
    <subcellularLocation>
        <location evidence="8">Membrane</location>
        <topology evidence="8">Multi-pass membrane protein</topology>
    </subcellularLocation>
</comment>
<sequence length="581" mass="61294">MKRFLALFALVLALPLSAHAWWNGDWSARKKITLDTAAAGIGSEVVDVPVLVRLSTGGFDFLAAQDNGGDLRFVAEDDKTVLAHRIERFDSVNELAFVWVRVPRLAPGNSTQHVWLYHGHQAAPAAQALPVYDEAQWAVWSMNEEQGLPQDSTAAGHHIGAGALTPVPAGLVGGAARLSNGAGLQSGAASLAAGSGFTLSLWVKPEQADGQLLAYGSLSLALAQGTPVAQVGAARAAAPAPLSLNAWHHVAVSWGGNALTLFVNGQPVATANAAFVGAPALTLGAGFTGELDEVQVSTVARSPAWVAVLADSQGMAPRLVRQGPEESAGGGEHTGYFMATMNNLTVDGWVVTIICVLMLFVALYVIWAKALLLARVEKSNPRFSEAFQRLSEQLRTLDADAREHASRLDALTAQQAQFRHSPLMRIYEVGARELKSRFHFGDERASVVHPDGVSAPSVSERAMLAVRAALDAQMTRERARLDRNMVLLTIAISGGPFLGLLGTVVGVMITFAAIAAAGDVNVNAIAPGIAAALVATVAGLGVAIPSLFGYNYLQTKIKTLSNDMTVFVDEFVTRMAETYGD</sequence>
<keyword evidence="7" id="KW-1015">Disulfide bond</keyword>
<keyword evidence="4 10" id="KW-0732">Signal</keyword>
<dbReference type="EMBL" id="CP049989">
    <property type="protein sequence ID" value="QIM50726.1"/>
    <property type="molecule type" value="Genomic_DNA"/>
</dbReference>
<dbReference type="PANTHER" id="PTHR30625">
    <property type="entry name" value="PROTEIN TOLQ"/>
    <property type="match status" value="1"/>
</dbReference>
<evidence type="ECO:0000256" key="3">
    <source>
        <dbReference type="ARBA" id="ARBA00022692"/>
    </source>
</evidence>
<keyword evidence="8" id="KW-0813">Transport</keyword>
<keyword evidence="3 9" id="KW-0812">Transmembrane</keyword>
<dbReference type="RefSeq" id="WP_166223021.1">
    <property type="nucleotide sequence ID" value="NZ_CP049989.1"/>
</dbReference>
<dbReference type="InterPro" id="IPR002898">
    <property type="entry name" value="MotA_ExbB_proton_chnl"/>
</dbReference>
<evidence type="ECO:0000313" key="13">
    <source>
        <dbReference type="EMBL" id="QIM50726.1"/>
    </source>
</evidence>
<evidence type="ECO:0000256" key="2">
    <source>
        <dbReference type="ARBA" id="ARBA00022475"/>
    </source>
</evidence>
<evidence type="ECO:0000256" key="8">
    <source>
        <dbReference type="RuleBase" id="RU004057"/>
    </source>
</evidence>
<keyword evidence="5 9" id="KW-1133">Transmembrane helix</keyword>
<feature type="chain" id="PRO_5026062612" evidence="10">
    <location>
        <begin position="21"/>
        <end position="581"/>
    </location>
</feature>
<dbReference type="GO" id="GO:0005886">
    <property type="term" value="C:plasma membrane"/>
    <property type="evidence" value="ECO:0007669"/>
    <property type="project" value="UniProtKB-SubCell"/>
</dbReference>
<feature type="transmembrane region" description="Helical" evidence="9">
    <location>
        <begin position="485"/>
        <end position="518"/>
    </location>
</feature>
<keyword evidence="14" id="KW-1185">Reference proteome</keyword>
<dbReference type="Pfam" id="PF10102">
    <property type="entry name" value="DUF2341"/>
    <property type="match status" value="1"/>
</dbReference>
<dbReference type="AlphaFoldDB" id="A0A6G8ICG6"/>
<dbReference type="Pfam" id="PF13385">
    <property type="entry name" value="Laminin_G_3"/>
    <property type="match status" value="1"/>
</dbReference>
<dbReference type="GO" id="GO:0017038">
    <property type="term" value="P:protein import"/>
    <property type="evidence" value="ECO:0007669"/>
    <property type="project" value="TreeGrafter"/>
</dbReference>
<dbReference type="Pfam" id="PF01618">
    <property type="entry name" value="MotA_ExbB"/>
    <property type="match status" value="1"/>
</dbReference>
<feature type="domain" description="Laminin G" evidence="11">
    <location>
        <begin position="195"/>
        <end position="299"/>
    </location>
</feature>
<evidence type="ECO:0000259" key="11">
    <source>
        <dbReference type="SMART" id="SM00282"/>
    </source>
</evidence>
<evidence type="ECO:0000259" key="12">
    <source>
        <dbReference type="SMART" id="SM00560"/>
    </source>
</evidence>
<dbReference type="InterPro" id="IPR006558">
    <property type="entry name" value="LamG-like"/>
</dbReference>
<feature type="transmembrane region" description="Helical" evidence="9">
    <location>
        <begin position="524"/>
        <end position="548"/>
    </location>
</feature>
<dbReference type="Proteomes" id="UP000503162">
    <property type="component" value="Chromosome"/>
</dbReference>
<name>A0A6G8ICG6_9BURK</name>
<dbReference type="SMART" id="SM00282">
    <property type="entry name" value="LamG"/>
    <property type="match status" value="1"/>
</dbReference>
<dbReference type="KEGG" id="hcz:G9Q37_00555"/>
<evidence type="ECO:0000256" key="6">
    <source>
        <dbReference type="ARBA" id="ARBA00023136"/>
    </source>
</evidence>
<dbReference type="InterPro" id="IPR013320">
    <property type="entry name" value="ConA-like_dom_sf"/>
</dbReference>
<organism evidence="13 14">
    <name type="scientific">Hydrogenophaga crocea</name>
    <dbReference type="NCBI Taxonomy" id="2716225"/>
    <lineage>
        <taxon>Bacteria</taxon>
        <taxon>Pseudomonadati</taxon>
        <taxon>Pseudomonadota</taxon>
        <taxon>Betaproteobacteria</taxon>
        <taxon>Burkholderiales</taxon>
        <taxon>Comamonadaceae</taxon>
        <taxon>Hydrogenophaga</taxon>
    </lineage>
</organism>
<dbReference type="SMART" id="SM00560">
    <property type="entry name" value="LamGL"/>
    <property type="match status" value="1"/>
</dbReference>
<keyword evidence="2" id="KW-1003">Cell membrane</keyword>
<evidence type="ECO:0000256" key="4">
    <source>
        <dbReference type="ARBA" id="ARBA00022729"/>
    </source>
</evidence>
<reference evidence="13 14" key="1">
    <citation type="submission" date="2020-03" db="EMBL/GenBank/DDBJ databases">
        <title>Hydrogenophaga sp. nov. isolated from cyanobacterial mat.</title>
        <authorList>
            <person name="Thorat V."/>
            <person name="Kirdat K."/>
            <person name="Tiwarekar B."/>
            <person name="Costa E.D."/>
            <person name="Yadav A."/>
        </authorList>
    </citation>
    <scope>NUCLEOTIDE SEQUENCE [LARGE SCALE GENOMIC DNA]</scope>
    <source>
        <strain evidence="13 14">BA0156</strain>
    </source>
</reference>
<feature type="transmembrane region" description="Helical" evidence="9">
    <location>
        <begin position="348"/>
        <end position="372"/>
    </location>
</feature>
<proteinExistence type="inferred from homology"/>
<dbReference type="InterPro" id="IPR018765">
    <property type="entry name" value="DUF2341"/>
</dbReference>
<evidence type="ECO:0000256" key="9">
    <source>
        <dbReference type="SAM" id="Phobius"/>
    </source>
</evidence>
<evidence type="ECO:0000256" key="10">
    <source>
        <dbReference type="SAM" id="SignalP"/>
    </source>
</evidence>
<keyword evidence="6 9" id="KW-0472">Membrane</keyword>
<dbReference type="InterPro" id="IPR001791">
    <property type="entry name" value="Laminin_G"/>
</dbReference>
<feature type="signal peptide" evidence="10">
    <location>
        <begin position="1"/>
        <end position="20"/>
    </location>
</feature>
<dbReference type="CDD" id="cd00110">
    <property type="entry name" value="LamG"/>
    <property type="match status" value="1"/>
</dbReference>
<feature type="domain" description="LamG-like jellyroll fold" evidence="12">
    <location>
        <begin position="195"/>
        <end position="304"/>
    </location>
</feature>
<evidence type="ECO:0000256" key="5">
    <source>
        <dbReference type="ARBA" id="ARBA00022989"/>
    </source>
</evidence>
<accession>A0A6G8ICG6</accession>
<gene>
    <name evidence="13" type="ORF">G9Q37_00555</name>
</gene>
<dbReference type="PANTHER" id="PTHR30625:SF3">
    <property type="entry name" value="TOL-PAL SYSTEM PROTEIN TOLQ"/>
    <property type="match status" value="1"/>
</dbReference>
<evidence type="ECO:0000313" key="14">
    <source>
        <dbReference type="Proteomes" id="UP000503162"/>
    </source>
</evidence>
<dbReference type="InterPro" id="IPR050790">
    <property type="entry name" value="ExbB/TolQ_transport"/>
</dbReference>